<keyword evidence="1" id="KW-0547">Nucleotide-binding</keyword>
<keyword evidence="5" id="KW-1185">Reference proteome</keyword>
<proteinExistence type="predicted"/>
<evidence type="ECO:0000256" key="2">
    <source>
        <dbReference type="ARBA" id="ARBA00022840"/>
    </source>
</evidence>
<dbReference type="AlphaFoldDB" id="W4LPK7"/>
<dbReference type="Gene3D" id="3.40.50.300">
    <property type="entry name" value="P-loop containing nucleotide triphosphate hydrolases"/>
    <property type="match status" value="1"/>
</dbReference>
<dbReference type="Proteomes" id="UP000019141">
    <property type="component" value="Unassembled WGS sequence"/>
</dbReference>
<accession>W4LPK7</accession>
<feature type="non-terminal residue" evidence="4">
    <location>
        <position position="641"/>
    </location>
</feature>
<dbReference type="GO" id="GO:0005737">
    <property type="term" value="C:cytoplasm"/>
    <property type="evidence" value="ECO:0007669"/>
    <property type="project" value="TreeGrafter"/>
</dbReference>
<dbReference type="EMBL" id="AZHW01000395">
    <property type="protein sequence ID" value="ETW99887.1"/>
    <property type="molecule type" value="Genomic_DNA"/>
</dbReference>
<dbReference type="HOGENOM" id="CLU_031178_0_0_7"/>
<name>W4LPK7_ENTF1</name>
<evidence type="ECO:0000259" key="3">
    <source>
        <dbReference type="Pfam" id="PF13191"/>
    </source>
</evidence>
<dbReference type="GO" id="GO:0005524">
    <property type="term" value="F:ATP binding"/>
    <property type="evidence" value="ECO:0007669"/>
    <property type="project" value="UniProtKB-KW"/>
</dbReference>
<comment type="caution">
    <text evidence="4">The sequence shown here is derived from an EMBL/GenBank/DDBJ whole genome shotgun (WGS) entry which is preliminary data.</text>
</comment>
<dbReference type="PANTHER" id="PTHR16305">
    <property type="entry name" value="TESTICULAR SOLUBLE ADENYLYL CYCLASE"/>
    <property type="match status" value="1"/>
</dbReference>
<dbReference type="Pfam" id="PF13191">
    <property type="entry name" value="AAA_16"/>
    <property type="match status" value="1"/>
</dbReference>
<evidence type="ECO:0000313" key="4">
    <source>
        <dbReference type="EMBL" id="ETW99887.1"/>
    </source>
</evidence>
<gene>
    <name evidence="4" type="ORF">ETSY1_13295</name>
</gene>
<evidence type="ECO:0000256" key="1">
    <source>
        <dbReference type="ARBA" id="ARBA00022741"/>
    </source>
</evidence>
<dbReference type="SUPFAM" id="SSF48452">
    <property type="entry name" value="TPR-like"/>
    <property type="match status" value="2"/>
</dbReference>
<keyword evidence="2" id="KW-0067">ATP-binding</keyword>
<feature type="domain" description="Orc1-like AAA ATPase" evidence="3">
    <location>
        <begin position="6"/>
        <end position="175"/>
    </location>
</feature>
<dbReference type="GO" id="GO:0004016">
    <property type="term" value="F:adenylate cyclase activity"/>
    <property type="evidence" value="ECO:0007669"/>
    <property type="project" value="TreeGrafter"/>
</dbReference>
<dbReference type="InterPro" id="IPR027417">
    <property type="entry name" value="P-loop_NTPase"/>
</dbReference>
<dbReference type="InterPro" id="IPR011990">
    <property type="entry name" value="TPR-like_helical_dom_sf"/>
</dbReference>
<dbReference type="PANTHER" id="PTHR16305:SF28">
    <property type="entry name" value="GUANYLATE CYCLASE DOMAIN-CONTAINING PROTEIN"/>
    <property type="match status" value="1"/>
</dbReference>
<organism evidence="4 5">
    <name type="scientific">Entotheonella factor</name>
    <dbReference type="NCBI Taxonomy" id="1429438"/>
    <lineage>
        <taxon>Bacteria</taxon>
        <taxon>Pseudomonadati</taxon>
        <taxon>Nitrospinota/Tectimicrobiota group</taxon>
        <taxon>Candidatus Tectimicrobiota</taxon>
        <taxon>Candidatus Entotheonellia</taxon>
        <taxon>Candidatus Entotheonellales</taxon>
        <taxon>Candidatus Entotheonellaceae</taxon>
        <taxon>Candidatus Entotheonella</taxon>
    </lineage>
</organism>
<reference evidence="4 5" key="1">
    <citation type="journal article" date="2014" name="Nature">
        <title>An environmental bacterial taxon with a large and distinct metabolic repertoire.</title>
        <authorList>
            <person name="Wilson M.C."/>
            <person name="Mori T."/>
            <person name="Ruckert C."/>
            <person name="Uria A.R."/>
            <person name="Helf M.J."/>
            <person name="Takada K."/>
            <person name="Gernert C."/>
            <person name="Steffens U.A."/>
            <person name="Heycke N."/>
            <person name="Schmitt S."/>
            <person name="Rinke C."/>
            <person name="Helfrich E.J."/>
            <person name="Brachmann A.O."/>
            <person name="Gurgui C."/>
            <person name="Wakimoto T."/>
            <person name="Kracht M."/>
            <person name="Crusemann M."/>
            <person name="Hentschel U."/>
            <person name="Abe I."/>
            <person name="Matsunaga S."/>
            <person name="Kalinowski J."/>
            <person name="Takeyama H."/>
            <person name="Piel J."/>
        </authorList>
    </citation>
    <scope>NUCLEOTIDE SEQUENCE [LARGE SCALE GENOMIC DNA]</scope>
    <source>
        <strain evidence="5">TSY1</strain>
    </source>
</reference>
<protein>
    <recommendedName>
        <fullName evidence="3">Orc1-like AAA ATPase domain-containing protein</fullName>
    </recommendedName>
</protein>
<dbReference type="SUPFAM" id="SSF52540">
    <property type="entry name" value="P-loop containing nucleoside triphosphate hydrolases"/>
    <property type="match status" value="1"/>
</dbReference>
<sequence>MRAAHFVGRQTQLEHFERHLIHVISGQPRVVLLEGFAGIGKTRFLDQAGRLATEQGFQVSAGRCDETLMQPYMPFADLLPRLEAEKILDEAAVGALYDYAERTQRYLQQSVHKVAESDKLRLMGTVAQAVTALALQTPMLVIVDDLQLADQSSLDLFDYLAFALTEQRTVPLLLIGSYRPVPHETPLGRVLSRLRPEEIVRETTLSGLDETDTRVLLRELGVRQPTQQLLSLVQETTHGVPLFIEEVVHHLVQTRALYTRGGYLSTRRAALETIEWPADLSDAMARRIEVLSPAQQQVLALAACWGDSFTRQQFDLLHQDDGAAAGESVAAGLTHGILMQAGDELRFAHALIRHAFIARLSPETRQGIHLRIARLLERLHAGNPEPYVLEIASHIVAAGDLVNPEIALTYTRQAGNRALALFAWGEAARYYEMALRACQAMDTVVEQDKASLYYQAGIAHYWNQDVGPALDHFENAAKIYKAQEDIRSLAHALLWQVRLHYMYGSVPFGVLPPGVDDLNYVLDILPKEELSLRGNIISILAQAYRHARQAEQASQLAEQALDLGHQAHDDQLRALSADALALTYLGRLYIEEAIANWQSSQSAAQQTGDIVLCRQPLINLPLALNLKGNLEEAEMIALEGV</sequence>
<dbReference type="InterPro" id="IPR041664">
    <property type="entry name" value="AAA_16"/>
</dbReference>
<dbReference type="Gene3D" id="1.25.40.10">
    <property type="entry name" value="Tetratricopeptide repeat domain"/>
    <property type="match status" value="1"/>
</dbReference>
<evidence type="ECO:0000313" key="5">
    <source>
        <dbReference type="Proteomes" id="UP000019141"/>
    </source>
</evidence>